<dbReference type="InterPro" id="IPR031770">
    <property type="entry name" value="Abf-1/2"/>
</dbReference>
<dbReference type="PRINTS" id="PR00385">
    <property type="entry name" value="P450"/>
</dbReference>
<evidence type="ECO:0000256" key="8">
    <source>
        <dbReference type="RuleBase" id="RU000461"/>
    </source>
</evidence>
<dbReference type="PRINTS" id="PR00463">
    <property type="entry name" value="EP450I"/>
</dbReference>
<feature type="signal peptide" evidence="10">
    <location>
        <begin position="1"/>
        <end position="20"/>
    </location>
</feature>
<keyword evidence="9" id="KW-0812">Transmembrane</keyword>
<proteinExistence type="inferred from homology"/>
<dbReference type="GO" id="GO:0016712">
    <property type="term" value="F:oxidoreductase activity, acting on paired donors, with incorporation or reduction of molecular oxygen, reduced flavin or flavoprotein as one donor, and incorporation of one atom of oxygen"/>
    <property type="evidence" value="ECO:0007669"/>
    <property type="project" value="TreeGrafter"/>
</dbReference>
<comment type="caution">
    <text evidence="11">The sequence shown here is derived from an EMBL/GenBank/DDBJ whole genome shotgun (WGS) entry which is preliminary data.</text>
</comment>
<dbReference type="GO" id="GO:0098542">
    <property type="term" value="P:defense response to other organism"/>
    <property type="evidence" value="ECO:0007669"/>
    <property type="project" value="InterPro"/>
</dbReference>
<evidence type="ECO:0000256" key="9">
    <source>
        <dbReference type="SAM" id="Phobius"/>
    </source>
</evidence>
<keyword evidence="9" id="KW-1133">Transmembrane helix</keyword>
<dbReference type="GO" id="GO:0006805">
    <property type="term" value="P:xenobiotic metabolic process"/>
    <property type="evidence" value="ECO:0007669"/>
    <property type="project" value="TreeGrafter"/>
</dbReference>
<reference evidence="11" key="1">
    <citation type="submission" date="2020-10" db="EMBL/GenBank/DDBJ databases">
        <authorList>
            <person name="Kikuchi T."/>
        </authorList>
    </citation>
    <scope>NUCLEOTIDE SEQUENCE</scope>
    <source>
        <strain evidence="11">NKZ352</strain>
    </source>
</reference>
<dbReference type="Pfam" id="PF00067">
    <property type="entry name" value="p450"/>
    <property type="match status" value="1"/>
</dbReference>
<dbReference type="Pfam" id="PF16839">
    <property type="entry name" value="Antimicrobial25"/>
    <property type="match status" value="1"/>
</dbReference>
<keyword evidence="5 7" id="KW-0408">Iron</keyword>
<dbReference type="PROSITE" id="PS00086">
    <property type="entry name" value="CYTOCHROME_P450"/>
    <property type="match status" value="1"/>
</dbReference>
<protein>
    <submittedName>
        <fullName evidence="11">Uncharacterized protein</fullName>
    </submittedName>
</protein>
<dbReference type="SUPFAM" id="SSF48264">
    <property type="entry name" value="Cytochrome P450"/>
    <property type="match status" value="1"/>
</dbReference>
<feature type="chain" id="PRO_5035884121" evidence="10">
    <location>
        <begin position="21"/>
        <end position="674"/>
    </location>
</feature>
<keyword evidence="12" id="KW-1185">Reference proteome</keyword>
<keyword evidence="10" id="KW-0732">Signal</keyword>
<gene>
    <name evidence="11" type="ORF">CAUJ_LOCUS6084</name>
</gene>
<evidence type="ECO:0000256" key="2">
    <source>
        <dbReference type="ARBA" id="ARBA00010617"/>
    </source>
</evidence>
<evidence type="ECO:0000256" key="6">
    <source>
        <dbReference type="ARBA" id="ARBA00023033"/>
    </source>
</evidence>
<comment type="cofactor">
    <cofactor evidence="1 7">
        <name>heme</name>
        <dbReference type="ChEBI" id="CHEBI:30413"/>
    </cofactor>
</comment>
<dbReference type="Gene3D" id="3.30.30.110">
    <property type="entry name" value="Antibacterial factor-related peptide"/>
    <property type="match status" value="1"/>
</dbReference>
<dbReference type="InterPro" id="IPR038204">
    <property type="entry name" value="Abf-1/2_sf"/>
</dbReference>
<dbReference type="CDD" id="cd20617">
    <property type="entry name" value="CYP1_2-like"/>
    <property type="match status" value="1"/>
</dbReference>
<keyword evidence="3 7" id="KW-0479">Metal-binding</keyword>
<dbReference type="InterPro" id="IPR050182">
    <property type="entry name" value="Cytochrome_P450_fam2"/>
</dbReference>
<evidence type="ECO:0000256" key="3">
    <source>
        <dbReference type="ARBA" id="ARBA00022723"/>
    </source>
</evidence>
<dbReference type="GO" id="GO:0005506">
    <property type="term" value="F:iron ion binding"/>
    <property type="evidence" value="ECO:0007669"/>
    <property type="project" value="InterPro"/>
</dbReference>
<sequence length="674" mass="76273">MASSCLVLLMLTALVASSSASTEWSTCNRMVDGPFLAKLARGACIASCIVQNCGSGDCENRGGRPTCVCNRCGNGGSTRCSEMLLLYLIILFVTFLVVRQWRMRQNLPKGPTPLPLIGNLPQIVYASMKTGGMAKGIQTFQKTYGKVFTLWLGPIPSVHIADYELAQEVMVKKGTKYADRYDVELFNIMRENRGVIVSNGQYWQEHRRFALHTLRNFGLGRNIMEQKIMDEFHKRFDDLEENRPKTGGKVEAHYLLDLLVGSIINQLLFSERFGKDKEEEFSEIKRMLSSTENIGVIEMGIPMWLMKTRFLKWRYDKIAAPTRRVLDFVGKHIDNKIQEVDKGNIELTEEGNDFVEAYLWRMKKDQKDGVEGSFDLFGLKVDLLDLWLAGQETTSTTLMWAVILLLNNPEVQEQVREELLKITENGNRDLSLNDKPVTPILNATIVEVQRLASILPVNLWRINKEDTVIDGQPVCAGVMLNAEISLIMADENNFKEPEKFNPSRYLNNEASDKHVVPFGLGKRACLGEAMARAELYLILGNILLRYRLKTEGTPPPAVSKNPHGIINHPHNCQFRRHASCRNSCVSDDLYKSVTHQGEKEVPHLTSLADMLCNRIVPWNLIEYFHSSKMNCQERDESCINAFKVAIQLGGSLGDIFKDQKITANVCRNILKCIE</sequence>
<keyword evidence="4 8" id="KW-0560">Oxidoreductase</keyword>
<evidence type="ECO:0000256" key="5">
    <source>
        <dbReference type="ARBA" id="ARBA00023004"/>
    </source>
</evidence>
<keyword evidence="9" id="KW-0472">Membrane</keyword>
<organism evidence="11 12">
    <name type="scientific">Caenorhabditis auriculariae</name>
    <dbReference type="NCBI Taxonomy" id="2777116"/>
    <lineage>
        <taxon>Eukaryota</taxon>
        <taxon>Metazoa</taxon>
        <taxon>Ecdysozoa</taxon>
        <taxon>Nematoda</taxon>
        <taxon>Chromadorea</taxon>
        <taxon>Rhabditida</taxon>
        <taxon>Rhabditina</taxon>
        <taxon>Rhabditomorpha</taxon>
        <taxon>Rhabditoidea</taxon>
        <taxon>Rhabditidae</taxon>
        <taxon>Peloderinae</taxon>
        <taxon>Caenorhabditis</taxon>
    </lineage>
</organism>
<name>A0A8S1H3R8_9PELO</name>
<comment type="similarity">
    <text evidence="2 8">Belongs to the cytochrome P450 family.</text>
</comment>
<dbReference type="Proteomes" id="UP000835052">
    <property type="component" value="Unassembled WGS sequence"/>
</dbReference>
<evidence type="ECO:0000256" key="1">
    <source>
        <dbReference type="ARBA" id="ARBA00001971"/>
    </source>
</evidence>
<evidence type="ECO:0000256" key="10">
    <source>
        <dbReference type="SAM" id="SignalP"/>
    </source>
</evidence>
<dbReference type="AlphaFoldDB" id="A0A8S1H3R8"/>
<dbReference type="EMBL" id="CAJGYM010000014">
    <property type="protein sequence ID" value="CAD6190165.1"/>
    <property type="molecule type" value="Genomic_DNA"/>
</dbReference>
<evidence type="ECO:0000313" key="12">
    <source>
        <dbReference type="Proteomes" id="UP000835052"/>
    </source>
</evidence>
<keyword evidence="7 8" id="KW-0349">Heme</keyword>
<dbReference type="FunFam" id="1.10.630.10:FF:000036">
    <property type="entry name" value="CYtochrome P450 family"/>
    <property type="match status" value="1"/>
</dbReference>
<dbReference type="GO" id="GO:0020037">
    <property type="term" value="F:heme binding"/>
    <property type="evidence" value="ECO:0007669"/>
    <property type="project" value="InterPro"/>
</dbReference>
<evidence type="ECO:0000256" key="7">
    <source>
        <dbReference type="PIRSR" id="PIRSR602401-1"/>
    </source>
</evidence>
<dbReference type="InterPro" id="IPR017972">
    <property type="entry name" value="Cyt_P450_CS"/>
</dbReference>
<accession>A0A8S1H3R8</accession>
<evidence type="ECO:0000256" key="4">
    <source>
        <dbReference type="ARBA" id="ARBA00023002"/>
    </source>
</evidence>
<dbReference type="OrthoDB" id="2789670at2759"/>
<dbReference type="PANTHER" id="PTHR24300:SF375">
    <property type="entry name" value="CYTOCHROME P450 FAMILY"/>
    <property type="match status" value="1"/>
</dbReference>
<dbReference type="GO" id="GO:0005737">
    <property type="term" value="C:cytoplasm"/>
    <property type="evidence" value="ECO:0007669"/>
    <property type="project" value="TreeGrafter"/>
</dbReference>
<dbReference type="PANTHER" id="PTHR24300">
    <property type="entry name" value="CYTOCHROME P450 508A4-RELATED"/>
    <property type="match status" value="1"/>
</dbReference>
<feature type="transmembrane region" description="Helical" evidence="9">
    <location>
        <begin position="84"/>
        <end position="101"/>
    </location>
</feature>
<dbReference type="InterPro" id="IPR036396">
    <property type="entry name" value="Cyt_P450_sf"/>
</dbReference>
<dbReference type="InterPro" id="IPR002401">
    <property type="entry name" value="Cyt_P450_E_grp-I"/>
</dbReference>
<keyword evidence="6 8" id="KW-0503">Monooxygenase</keyword>
<evidence type="ECO:0000313" key="11">
    <source>
        <dbReference type="EMBL" id="CAD6190165.1"/>
    </source>
</evidence>
<feature type="binding site" description="axial binding residue" evidence="7">
    <location>
        <position position="525"/>
    </location>
    <ligand>
        <name>heme</name>
        <dbReference type="ChEBI" id="CHEBI:30413"/>
    </ligand>
    <ligandPart>
        <name>Fe</name>
        <dbReference type="ChEBI" id="CHEBI:18248"/>
    </ligandPart>
</feature>
<dbReference type="GO" id="GO:0006082">
    <property type="term" value="P:organic acid metabolic process"/>
    <property type="evidence" value="ECO:0007669"/>
    <property type="project" value="TreeGrafter"/>
</dbReference>
<dbReference type="Gene3D" id="1.10.630.10">
    <property type="entry name" value="Cytochrome P450"/>
    <property type="match status" value="1"/>
</dbReference>
<dbReference type="InterPro" id="IPR001128">
    <property type="entry name" value="Cyt_P450"/>
</dbReference>